<dbReference type="KEGG" id="ccoa:108783508"/>
<dbReference type="AlphaFoldDB" id="A0A151ILZ4"/>
<dbReference type="SUPFAM" id="SSF50729">
    <property type="entry name" value="PH domain-like"/>
    <property type="match status" value="1"/>
</dbReference>
<proteinExistence type="predicted"/>
<feature type="region of interest" description="Disordered" evidence="1">
    <location>
        <begin position="460"/>
        <end position="537"/>
    </location>
</feature>
<feature type="domain" description="PID" evidence="2">
    <location>
        <begin position="55"/>
        <end position="191"/>
    </location>
</feature>
<feature type="compositionally biased region" description="Polar residues" evidence="1">
    <location>
        <begin position="316"/>
        <end position="325"/>
    </location>
</feature>
<dbReference type="InterPro" id="IPR011993">
    <property type="entry name" value="PH-like_dom_sf"/>
</dbReference>
<dbReference type="EMBL" id="KQ977085">
    <property type="protein sequence ID" value="KYN05912.1"/>
    <property type="molecule type" value="Genomic_DNA"/>
</dbReference>
<gene>
    <name evidence="3" type="ORF">ALC62_03181</name>
</gene>
<feature type="compositionally biased region" description="Basic and acidic residues" evidence="1">
    <location>
        <begin position="490"/>
        <end position="537"/>
    </location>
</feature>
<dbReference type="CDD" id="cd01214">
    <property type="entry name" value="PTB_FAM43A"/>
    <property type="match status" value="1"/>
</dbReference>
<reference evidence="3 4" key="1">
    <citation type="submission" date="2016-03" db="EMBL/GenBank/DDBJ databases">
        <title>Cyphomyrmex costatus WGS genome.</title>
        <authorList>
            <person name="Nygaard S."/>
            <person name="Hu H."/>
            <person name="Boomsma J."/>
            <person name="Zhang G."/>
        </authorList>
    </citation>
    <scope>NUCLEOTIDE SEQUENCE [LARGE SCALE GENOMIC DNA]</scope>
    <source>
        <strain evidence="3">MS0001</strain>
        <tissue evidence="3">Whole body</tissue>
    </source>
</reference>
<feature type="compositionally biased region" description="Low complexity" evidence="1">
    <location>
        <begin position="293"/>
        <end position="303"/>
    </location>
</feature>
<dbReference type="InterPro" id="IPR051133">
    <property type="entry name" value="Adapter_Engulfment-Domain"/>
</dbReference>
<evidence type="ECO:0000313" key="4">
    <source>
        <dbReference type="Proteomes" id="UP000078542"/>
    </source>
</evidence>
<sequence length="630" mass="72196">MKTMGDVVADSIDENDGTVQPSSVSKEFGHRTLRSLKRGLGRLWRRHRGNVSITEYDPSYKVAYLGNVLTGWAKGEGCVEKPVSTLWRNYVGSNRPDVSMRLTVTNGGLTATTKDHGLTEYWAHRVTYCTAPATHPRLFVWVYRHEGRRLRPELRCHAALCSKESTARRLASILNARLQQALMEFRRDKVSRQNARLSLANALYDNPSLPRRKLLLSTGGQNYRPPLERSKSAPKLSAIEEDTVAEEIEQKRLLEELRSLENVARSWEDQDSWRIARLLDALNRESDENGSISSGCETASTATSEERATGQEEHLAQNQNDQQGSIKRVIFSEDRVGRRPGPRRNSEGSPHFMTCAGSPRFNPINPMKRFPLRSEEEESMEEEEEEMEDTASNMFDFEDVALEILLDDVVDYRPRGEMMNRIEDPQKRERRANEKYPSRISHDFLQNEETSFLTLDSLDEEADSDESGYVEAPPKSLLGQDDKKEEEESEHPLLESFTNKREDKLESTCRTDGNENQRTKHEDSMLDKQEERKTEKGDSLLVVNDNQRIKERERERIDFKYPISDTIRKLASASLRNSKSFEMTSNNCLNVLNNFKTSKSFDSVKNDEITVDSPSLHQRKQLLAQRGVMV</sequence>
<dbReference type="Proteomes" id="UP000078542">
    <property type="component" value="Unassembled WGS sequence"/>
</dbReference>
<dbReference type="PANTHER" id="PTHR11232">
    <property type="entry name" value="PHOSPHOTYROSINE INTERACTION DOMAIN-CONTAINING FAMILY MEMBER"/>
    <property type="match status" value="1"/>
</dbReference>
<evidence type="ECO:0000259" key="2">
    <source>
        <dbReference type="SMART" id="SM00462"/>
    </source>
</evidence>
<protein>
    <submittedName>
        <fullName evidence="3">Protein FAM43A</fullName>
    </submittedName>
</protein>
<dbReference type="InterPro" id="IPR033930">
    <property type="entry name" value="FAM43A/B_PTB"/>
</dbReference>
<feature type="region of interest" description="Disordered" evidence="1">
    <location>
        <begin position="1"/>
        <end position="26"/>
    </location>
</feature>
<dbReference type="Pfam" id="PF14719">
    <property type="entry name" value="PID_2"/>
    <property type="match status" value="1"/>
</dbReference>
<evidence type="ECO:0000313" key="3">
    <source>
        <dbReference type="EMBL" id="KYN05912.1"/>
    </source>
</evidence>
<keyword evidence="4" id="KW-1185">Reference proteome</keyword>
<dbReference type="SMART" id="SM00462">
    <property type="entry name" value="PTB"/>
    <property type="match status" value="1"/>
</dbReference>
<evidence type="ECO:0000256" key="1">
    <source>
        <dbReference type="SAM" id="MobiDB-lite"/>
    </source>
</evidence>
<dbReference type="PANTHER" id="PTHR11232:SF2">
    <property type="entry name" value="FI05246P"/>
    <property type="match status" value="1"/>
</dbReference>
<feature type="region of interest" description="Disordered" evidence="1">
    <location>
        <begin position="286"/>
        <end position="367"/>
    </location>
</feature>
<feature type="compositionally biased region" description="Basic and acidic residues" evidence="1">
    <location>
        <begin position="304"/>
        <end position="315"/>
    </location>
</feature>
<feature type="compositionally biased region" description="Basic and acidic residues" evidence="1">
    <location>
        <begin position="420"/>
        <end position="442"/>
    </location>
</feature>
<accession>A0A151ILZ4</accession>
<feature type="region of interest" description="Disordered" evidence="1">
    <location>
        <begin position="420"/>
        <end position="447"/>
    </location>
</feature>
<name>A0A151ILZ4_9HYME</name>
<dbReference type="InterPro" id="IPR006020">
    <property type="entry name" value="PTB/PI_dom"/>
</dbReference>
<dbReference type="OrthoDB" id="5962185at2759"/>
<dbReference type="Gene3D" id="2.30.29.30">
    <property type="entry name" value="Pleckstrin-homology domain (PH domain)/Phosphotyrosine-binding domain (PTB)"/>
    <property type="match status" value="1"/>
</dbReference>
<organism evidence="3 4">
    <name type="scientific">Cyphomyrmex costatus</name>
    <dbReference type="NCBI Taxonomy" id="456900"/>
    <lineage>
        <taxon>Eukaryota</taxon>
        <taxon>Metazoa</taxon>
        <taxon>Ecdysozoa</taxon>
        <taxon>Arthropoda</taxon>
        <taxon>Hexapoda</taxon>
        <taxon>Insecta</taxon>
        <taxon>Pterygota</taxon>
        <taxon>Neoptera</taxon>
        <taxon>Endopterygota</taxon>
        <taxon>Hymenoptera</taxon>
        <taxon>Apocrita</taxon>
        <taxon>Aculeata</taxon>
        <taxon>Formicoidea</taxon>
        <taxon>Formicidae</taxon>
        <taxon>Myrmicinae</taxon>
        <taxon>Cyphomyrmex</taxon>
    </lineage>
</organism>